<evidence type="ECO:0000256" key="1">
    <source>
        <dbReference type="SAM" id="MobiDB-lite"/>
    </source>
</evidence>
<dbReference type="EMBL" id="KV425662">
    <property type="protein sequence ID" value="KZT18780.1"/>
    <property type="molecule type" value="Genomic_DNA"/>
</dbReference>
<evidence type="ECO:0000313" key="2">
    <source>
        <dbReference type="EMBL" id="KZT18780.1"/>
    </source>
</evidence>
<dbReference type="Proteomes" id="UP000076761">
    <property type="component" value="Unassembled WGS sequence"/>
</dbReference>
<dbReference type="AlphaFoldDB" id="A0A165MU46"/>
<proteinExistence type="predicted"/>
<name>A0A165MU46_9AGAM</name>
<gene>
    <name evidence="2" type="ORF">NEOLEDRAFT_119300</name>
</gene>
<keyword evidence="3" id="KW-1185">Reference proteome</keyword>
<dbReference type="PROSITE" id="PS51257">
    <property type="entry name" value="PROKAR_LIPOPROTEIN"/>
    <property type="match status" value="1"/>
</dbReference>
<dbReference type="STRING" id="1314782.A0A165MU46"/>
<organism evidence="2 3">
    <name type="scientific">Neolentinus lepideus HHB14362 ss-1</name>
    <dbReference type="NCBI Taxonomy" id="1314782"/>
    <lineage>
        <taxon>Eukaryota</taxon>
        <taxon>Fungi</taxon>
        <taxon>Dikarya</taxon>
        <taxon>Basidiomycota</taxon>
        <taxon>Agaricomycotina</taxon>
        <taxon>Agaricomycetes</taxon>
        <taxon>Gloeophyllales</taxon>
        <taxon>Gloeophyllaceae</taxon>
        <taxon>Neolentinus</taxon>
    </lineage>
</organism>
<protein>
    <submittedName>
        <fullName evidence="2">Uncharacterized protein</fullName>
    </submittedName>
</protein>
<reference evidence="2 3" key="1">
    <citation type="journal article" date="2016" name="Mol. Biol. Evol.">
        <title>Comparative Genomics of Early-Diverging Mushroom-Forming Fungi Provides Insights into the Origins of Lignocellulose Decay Capabilities.</title>
        <authorList>
            <person name="Nagy L.G."/>
            <person name="Riley R."/>
            <person name="Tritt A."/>
            <person name="Adam C."/>
            <person name="Daum C."/>
            <person name="Floudas D."/>
            <person name="Sun H."/>
            <person name="Yadav J.S."/>
            <person name="Pangilinan J."/>
            <person name="Larsson K.H."/>
            <person name="Matsuura K."/>
            <person name="Barry K."/>
            <person name="Labutti K."/>
            <person name="Kuo R."/>
            <person name="Ohm R.A."/>
            <person name="Bhattacharya S.S."/>
            <person name="Shirouzu T."/>
            <person name="Yoshinaga Y."/>
            <person name="Martin F.M."/>
            <person name="Grigoriev I.V."/>
            <person name="Hibbett D.S."/>
        </authorList>
    </citation>
    <scope>NUCLEOTIDE SEQUENCE [LARGE SCALE GENOMIC DNA]</scope>
    <source>
        <strain evidence="2 3">HHB14362 ss-1</strain>
    </source>
</reference>
<accession>A0A165MU46</accession>
<dbReference type="OrthoDB" id="2789670at2759"/>
<dbReference type="InParanoid" id="A0A165MU46"/>
<sequence>MPKCSSFTSRCHLAQSLYASLAVLACFLTRNHGSTSRSLRRSITHQIGRNTSVWISDALQASELLDTCAAILHLECIWLYSAAKLRDYRTFQNDKCQVSHMTCCTMLRTMCFTSSATLQALYPLSTFKDPVIPEVIAVIHRAADLNVPGKKFQMLMETFPILAKFPTKIAPCKHGLGGGRQRGHNFSTQSPTKHRKRASNLAYSKFCLSTGARTSCQTRKSRRLREPLWCGERHIRSNPYHLPFCVLCIPRDFIEALGRVGPRRGANSQSAPVRTITTK</sequence>
<feature type="region of interest" description="Disordered" evidence="1">
    <location>
        <begin position="175"/>
        <end position="197"/>
    </location>
</feature>
<evidence type="ECO:0000313" key="3">
    <source>
        <dbReference type="Proteomes" id="UP000076761"/>
    </source>
</evidence>